<comment type="caution">
    <text evidence="5">The sequence shown here is derived from an EMBL/GenBank/DDBJ whole genome shotgun (WGS) entry which is preliminary data.</text>
</comment>
<comment type="similarity">
    <text evidence="1">Belongs to the glycosyl hydrolase 2 family.</text>
</comment>
<dbReference type="SUPFAM" id="SSF49785">
    <property type="entry name" value="Galactose-binding domain-like"/>
    <property type="match status" value="1"/>
</dbReference>
<dbReference type="InterPro" id="IPR017853">
    <property type="entry name" value="GH"/>
</dbReference>
<evidence type="ECO:0000256" key="2">
    <source>
        <dbReference type="ARBA" id="ARBA00022801"/>
    </source>
</evidence>
<dbReference type="InterPro" id="IPR006102">
    <property type="entry name" value="Ig-like_GH2"/>
</dbReference>
<dbReference type="GO" id="GO:0004553">
    <property type="term" value="F:hydrolase activity, hydrolyzing O-glycosyl compounds"/>
    <property type="evidence" value="ECO:0007669"/>
    <property type="project" value="InterPro"/>
</dbReference>
<dbReference type="InterPro" id="IPR051913">
    <property type="entry name" value="GH2_Domain-Containing"/>
</dbReference>
<dbReference type="PANTHER" id="PTHR42732">
    <property type="entry name" value="BETA-GALACTOSIDASE"/>
    <property type="match status" value="1"/>
</dbReference>
<dbReference type="RefSeq" id="WP_118400553.1">
    <property type="nucleotide sequence ID" value="NZ_CABJGD010000018.1"/>
</dbReference>
<dbReference type="Pfam" id="PF00703">
    <property type="entry name" value="Glyco_hydro_2"/>
    <property type="match status" value="1"/>
</dbReference>
<organism evidence="5 6">
    <name type="scientific">Phocaeicola coprophilus</name>
    <dbReference type="NCBI Taxonomy" id="387090"/>
    <lineage>
        <taxon>Bacteria</taxon>
        <taxon>Pseudomonadati</taxon>
        <taxon>Bacteroidota</taxon>
        <taxon>Bacteroidia</taxon>
        <taxon>Bacteroidales</taxon>
        <taxon>Bacteroidaceae</taxon>
        <taxon>Phocaeicola</taxon>
    </lineage>
</organism>
<dbReference type="AlphaFoldDB" id="A0A413SYZ7"/>
<proteinExistence type="inferred from homology"/>
<dbReference type="InterPro" id="IPR013783">
    <property type="entry name" value="Ig-like_fold"/>
</dbReference>
<evidence type="ECO:0000256" key="3">
    <source>
        <dbReference type="ARBA" id="ARBA00023295"/>
    </source>
</evidence>
<dbReference type="Gene3D" id="2.60.120.260">
    <property type="entry name" value="Galactose-binding domain-like"/>
    <property type="match status" value="1"/>
</dbReference>
<dbReference type="SUPFAM" id="SSF51445">
    <property type="entry name" value="(Trans)glycosidases"/>
    <property type="match status" value="1"/>
</dbReference>
<evidence type="ECO:0000313" key="6">
    <source>
        <dbReference type="Proteomes" id="UP000283855"/>
    </source>
</evidence>
<dbReference type="EMBL" id="QSFT01000018">
    <property type="protein sequence ID" value="RHA75086.1"/>
    <property type="molecule type" value="Genomic_DNA"/>
</dbReference>
<name>A0A413SYZ7_9BACT</name>
<feature type="domain" description="Glycoside hydrolase family 2 immunoglobulin-like beta-sandwich" evidence="4">
    <location>
        <begin position="193"/>
        <end position="295"/>
    </location>
</feature>
<dbReference type="Gene3D" id="3.20.20.80">
    <property type="entry name" value="Glycosidases"/>
    <property type="match status" value="1"/>
</dbReference>
<protein>
    <submittedName>
        <fullName evidence="5">Beta-galactosidase</fullName>
    </submittedName>
</protein>
<dbReference type="Proteomes" id="UP000283855">
    <property type="component" value="Unassembled WGS sequence"/>
</dbReference>
<dbReference type="PANTHER" id="PTHR42732:SF1">
    <property type="entry name" value="BETA-MANNOSIDASE"/>
    <property type="match status" value="1"/>
</dbReference>
<sequence>MKKTFLLFAVLFVVAGLRAQTMDLSGLWRFQFDPMGFGMTPGSELYLSRLGGSIALPGSTDQAGLGVRNEASYVDRLSRRFEYCGMAWYQREVVIPSSWSGKDIVLTLERCHWATTVYVDGEQAGADERLSVPNRFSLTSLMTPGVHTLTICVDNRLKYPMDQWAHGTTEYTQTNWNGIVGRIELEARPAFNIKQMRIDPDVDNRKIHVRLHLGAGKEAAKGELALQVTGKDGKPVNSVTVPVELPAGGSEISHDVELGKNVRLWDEFDPALYRLTAVLKSELGADTCSSVFGMRKVEQGKHHIRINGHNVHLRGVLDCAVFPITGYPSTSTSDWARIMSAVKSYGMNHVRFHSWCPPRAAFEAADSLGLYLQVELPMWIKDVGRYPQRRDFFEKEMYAILDEYGNHPSFILYCNGNENEGDFAVLEDLVKKGQAYDNRRLYSASTARTHVASDQFYVSHVTDKGWITVYEGKPSTDWDRSKESDIDVPVIAHETGQRCMYPDFREIEKYTGVLEPRNFAVFRERLTRNGMLEQAHDFFRATGAHTVLQYKEVNEALMRTSNSGGFQLLGLSDFPGQGSAFVGILDAFWESKGLVTPEKYRESCGPVVILARLPKRIFSPSETLAARMDVYQFGPTDIRRGNIEWWLADEDGKRIESGRLSHGNIARGGVDSVGVVRVSLDKISQTGKYTLHASLGDVHNEWDIWVYPDNRPVALPENGEQFGAGSGASECRWATTWEQARKLLAQGERVLLVPDVKKVKGRKTHFASHFWNPIMFNWDPMIVGTLISNEHPAFRDFPTSYYADWQWWDILNNARAVDLTDMRTLTPVIQSVDTYEENRKLGIAFEAKVGTGSLFVLNLDIAKELEKRPASCQLLRSVMNYVTSSDFQPQTTLGAYELDALFDMTKDNKSENKGGAAVEQLLNR</sequence>
<keyword evidence="3" id="KW-0326">Glycosidase</keyword>
<keyword evidence="2" id="KW-0378">Hydrolase</keyword>
<dbReference type="GO" id="GO:0005975">
    <property type="term" value="P:carbohydrate metabolic process"/>
    <property type="evidence" value="ECO:0007669"/>
    <property type="project" value="InterPro"/>
</dbReference>
<dbReference type="InterPro" id="IPR008979">
    <property type="entry name" value="Galactose-bd-like_sf"/>
</dbReference>
<gene>
    <name evidence="5" type="ORF">DW921_09250</name>
</gene>
<dbReference type="Gene3D" id="2.60.40.10">
    <property type="entry name" value="Immunoglobulins"/>
    <property type="match status" value="1"/>
</dbReference>
<accession>A0A413SYZ7</accession>
<dbReference type="InterPro" id="IPR036156">
    <property type="entry name" value="Beta-gal/glucu_dom_sf"/>
</dbReference>
<evidence type="ECO:0000313" key="5">
    <source>
        <dbReference type="EMBL" id="RHA75086.1"/>
    </source>
</evidence>
<reference evidence="5 6" key="1">
    <citation type="submission" date="2018-08" db="EMBL/GenBank/DDBJ databases">
        <title>A genome reference for cultivated species of the human gut microbiota.</title>
        <authorList>
            <person name="Zou Y."/>
            <person name="Xue W."/>
            <person name="Luo G."/>
        </authorList>
    </citation>
    <scope>NUCLEOTIDE SEQUENCE [LARGE SCALE GENOMIC DNA]</scope>
    <source>
        <strain evidence="5 6">AM42-38</strain>
    </source>
</reference>
<evidence type="ECO:0000259" key="4">
    <source>
        <dbReference type="Pfam" id="PF00703"/>
    </source>
</evidence>
<dbReference type="SUPFAM" id="SSF49303">
    <property type="entry name" value="beta-Galactosidase/glucuronidase domain"/>
    <property type="match status" value="1"/>
</dbReference>
<evidence type="ECO:0000256" key="1">
    <source>
        <dbReference type="ARBA" id="ARBA00007401"/>
    </source>
</evidence>